<dbReference type="GO" id="GO:0051539">
    <property type="term" value="F:4 iron, 4 sulfur cluster binding"/>
    <property type="evidence" value="ECO:0007669"/>
    <property type="project" value="UniProtKB-KW"/>
</dbReference>
<keyword evidence="5 6" id="KW-0411">Iron-sulfur</keyword>
<feature type="domain" description="Radical SAM core" evidence="8">
    <location>
        <begin position="406"/>
        <end position="692"/>
    </location>
</feature>
<organism evidence="9">
    <name type="scientific">uncultured Desulfovibrio sp</name>
    <dbReference type="NCBI Taxonomy" id="167968"/>
    <lineage>
        <taxon>Bacteria</taxon>
        <taxon>Pseudomonadati</taxon>
        <taxon>Thermodesulfobacteriota</taxon>
        <taxon>Desulfovibrionia</taxon>
        <taxon>Desulfovibrionales</taxon>
        <taxon>Desulfovibrionaceae</taxon>
        <taxon>Desulfovibrio</taxon>
        <taxon>environmental samples</taxon>
    </lineage>
</organism>
<dbReference type="SFLD" id="SFLDG01082">
    <property type="entry name" value="B12-binding_domain_containing"/>
    <property type="match status" value="1"/>
</dbReference>
<keyword evidence="3 6" id="KW-0479">Metal-binding</keyword>
<dbReference type="GO" id="GO:0003824">
    <property type="term" value="F:catalytic activity"/>
    <property type="evidence" value="ECO:0007669"/>
    <property type="project" value="InterPro"/>
</dbReference>
<dbReference type="PANTHER" id="PTHR32331">
    <property type="entry name" value="UPF0313 PROTEIN YGIQ"/>
    <property type="match status" value="1"/>
</dbReference>
<evidence type="ECO:0000313" key="9">
    <source>
        <dbReference type="EMBL" id="SBW04597.1"/>
    </source>
</evidence>
<dbReference type="EMBL" id="FLUP01000001">
    <property type="protein sequence ID" value="SBW04597.1"/>
    <property type="molecule type" value="Genomic_DNA"/>
</dbReference>
<dbReference type="SMART" id="SM00729">
    <property type="entry name" value="Elp3"/>
    <property type="match status" value="1"/>
</dbReference>
<accession>A0A212JYT3</accession>
<dbReference type="InterPro" id="IPR013704">
    <property type="entry name" value="UPF0313_N"/>
</dbReference>
<feature type="compositionally biased region" description="Basic and acidic residues" evidence="7">
    <location>
        <begin position="718"/>
        <end position="741"/>
    </location>
</feature>
<dbReference type="AlphaFoldDB" id="A0A212JYT3"/>
<evidence type="ECO:0000256" key="3">
    <source>
        <dbReference type="ARBA" id="ARBA00022723"/>
    </source>
</evidence>
<proteinExistence type="inferred from homology"/>
<dbReference type="HAMAP" id="MF_01251">
    <property type="entry name" value="UPF0313"/>
    <property type="match status" value="1"/>
</dbReference>
<comment type="cofactor">
    <cofactor evidence="6">
        <name>[4Fe-4S] cluster</name>
        <dbReference type="ChEBI" id="CHEBI:49883"/>
    </cofactor>
    <text evidence="6">Binds 1 [4Fe-4S] cluster. The cluster is coordinated with 3 cysteines and an exchangeable S-adenosyl-L-methionine.</text>
</comment>
<evidence type="ECO:0000259" key="8">
    <source>
        <dbReference type="PROSITE" id="PS51918"/>
    </source>
</evidence>
<reference evidence="9" key="1">
    <citation type="submission" date="2016-04" db="EMBL/GenBank/DDBJ databases">
        <authorList>
            <person name="Evans L.H."/>
            <person name="Alamgir A."/>
            <person name="Owens N."/>
            <person name="Weber N.D."/>
            <person name="Virtaneva K."/>
            <person name="Barbian K."/>
            <person name="Babar A."/>
            <person name="Rosenke K."/>
        </authorList>
    </citation>
    <scope>NUCLEOTIDE SEQUENCE</scope>
    <source>
        <strain evidence="9">92-2</strain>
    </source>
</reference>
<dbReference type="SUPFAM" id="SSF102114">
    <property type="entry name" value="Radical SAM enzymes"/>
    <property type="match status" value="1"/>
</dbReference>
<name>A0A212JYT3_9BACT</name>
<feature type="compositionally biased region" description="Low complexity" evidence="7">
    <location>
        <begin position="91"/>
        <end position="105"/>
    </location>
</feature>
<dbReference type="SFLD" id="SFLDG01069">
    <property type="entry name" value="UPF0313"/>
    <property type="match status" value="1"/>
</dbReference>
<dbReference type="InterPro" id="IPR006638">
    <property type="entry name" value="Elp3/MiaA/NifB-like_rSAM"/>
</dbReference>
<dbReference type="PROSITE" id="PS51918">
    <property type="entry name" value="RADICAL_SAM"/>
    <property type="match status" value="1"/>
</dbReference>
<dbReference type="PANTHER" id="PTHR32331:SF0">
    <property type="entry name" value="UPF0313 PROTEIN YGIQ"/>
    <property type="match status" value="1"/>
</dbReference>
<keyword evidence="1 6" id="KW-0004">4Fe-4S</keyword>
<protein>
    <submittedName>
        <fullName evidence="9">Radical SAM domain protein</fullName>
    </submittedName>
</protein>
<feature type="region of interest" description="Disordered" evidence="7">
    <location>
        <begin position="1"/>
        <end position="107"/>
    </location>
</feature>
<dbReference type="Pfam" id="PF08497">
    <property type="entry name" value="Radical_SAM_N"/>
    <property type="match status" value="1"/>
</dbReference>
<evidence type="ECO:0000256" key="1">
    <source>
        <dbReference type="ARBA" id="ARBA00022485"/>
    </source>
</evidence>
<sequence length="806" mass="88740">MANKRPAPFPQPWRQHGDQGCAAPERQPEKSKTAAVPLSADAPKGAPRRQGARASARADNKPAPTRKPPFPDLLRESAQQRKAVAPESLWADAPQASAGGAQPQGRLRQPRFVPMSAEEMRALGWDQLDVLLINGDAYVDHPSFGNVLLARWLIHHGFRTGIVAQPGWEDTDDLLVMGRPRLFAGVSAGALDSLLAHYTAFRKKRHDDAYTPGGKAGARPNRACLVYANLARRAFPGLPIILGGIEASLRRVSHYDFWTDSLRKPILMDAKADLLIWGMGEKAIIECAQRLDKGEDIRGIPGTAWMNKLDASGHPANLPPALEGEPWVALPSHDEILADSFQLLKLTQELERQVHRLDAWAFEPVGDRAVVLARPAQPLTTEEMDDLYTLPFTRMAHPRYREAIPAAEMMRTSITSHRGCGGGCSFCSLALHQGRRISSRSEQSILAEARLLGQQNVARGKGPVAISDVGGPTANMWQGHCALDSRNAQNDDSAKPRVKSACRRTSCCFPSVCKSFITPQRKHVELLRKVAALPEVKQARVASGVRADLALRDAEALAAYTGEFTGGQLKVAPEHCAPSVLELMRKPSLDVFEAFLESFVRQSRAAGREQYVVPYLMSGFPGCTDEDMRTLSHWLRQRHWNPQQTQCFIPTPGTIATAMFYCGRDELGEQIYVARTDAQRMRQHYILMPATEDGDAPRRPGSRPGSRPSARPSTRPGTHGDARKPDGPRPDKAGKPQDRARPSRGPQGQRDDRPARREDNDRGAAHDRPGRGESPQRGKDSRFGSDDRSSDRNVKRGDGRRGGRRA</sequence>
<comment type="similarity">
    <text evidence="6">Belongs to the UPF0313 family.</text>
</comment>
<feature type="binding site" evidence="6">
    <location>
        <position position="424"/>
    </location>
    <ligand>
        <name>[4Fe-4S] cluster</name>
        <dbReference type="ChEBI" id="CHEBI:49883"/>
        <note>4Fe-4S-S-AdoMet</note>
    </ligand>
</feature>
<evidence type="ECO:0000256" key="6">
    <source>
        <dbReference type="HAMAP-Rule" id="MF_01251"/>
    </source>
</evidence>
<feature type="binding site" evidence="6">
    <location>
        <position position="427"/>
    </location>
    <ligand>
        <name>[4Fe-4S] cluster</name>
        <dbReference type="ChEBI" id="CHEBI:49883"/>
        <note>4Fe-4S-S-AdoMet</note>
    </ligand>
</feature>
<feature type="binding site" evidence="6">
    <location>
        <position position="420"/>
    </location>
    <ligand>
        <name>[4Fe-4S] cluster</name>
        <dbReference type="ChEBI" id="CHEBI:49883"/>
        <note>4Fe-4S-S-AdoMet</note>
    </ligand>
</feature>
<feature type="compositionally biased region" description="Low complexity" evidence="7">
    <location>
        <begin position="702"/>
        <end position="717"/>
    </location>
</feature>
<dbReference type="GO" id="GO:0005506">
    <property type="term" value="F:iron ion binding"/>
    <property type="evidence" value="ECO:0007669"/>
    <property type="project" value="UniProtKB-UniRule"/>
</dbReference>
<gene>
    <name evidence="9" type="ORF">KM92DES2_11946</name>
</gene>
<dbReference type="InterPro" id="IPR022946">
    <property type="entry name" value="UPF0313"/>
</dbReference>
<dbReference type="NCBIfam" id="TIGR03904">
    <property type="entry name" value="SAM_YgiQ"/>
    <property type="match status" value="1"/>
</dbReference>
<evidence type="ECO:0000256" key="2">
    <source>
        <dbReference type="ARBA" id="ARBA00022691"/>
    </source>
</evidence>
<feature type="region of interest" description="Disordered" evidence="7">
    <location>
        <begin position="688"/>
        <end position="806"/>
    </location>
</feature>
<keyword evidence="2 6" id="KW-0949">S-adenosyl-L-methionine</keyword>
<dbReference type="InterPro" id="IPR007197">
    <property type="entry name" value="rSAM"/>
</dbReference>
<dbReference type="SFLD" id="SFLDS00029">
    <property type="entry name" value="Radical_SAM"/>
    <property type="match status" value="1"/>
</dbReference>
<evidence type="ECO:0000256" key="4">
    <source>
        <dbReference type="ARBA" id="ARBA00023004"/>
    </source>
</evidence>
<dbReference type="InterPro" id="IPR058240">
    <property type="entry name" value="rSAM_sf"/>
</dbReference>
<evidence type="ECO:0000256" key="5">
    <source>
        <dbReference type="ARBA" id="ARBA00023014"/>
    </source>
</evidence>
<keyword evidence="4 6" id="KW-0408">Iron</keyword>
<feature type="compositionally biased region" description="Basic and acidic residues" evidence="7">
    <location>
        <begin position="749"/>
        <end position="806"/>
    </location>
</feature>
<evidence type="ECO:0000256" key="7">
    <source>
        <dbReference type="SAM" id="MobiDB-lite"/>
    </source>
</evidence>